<reference evidence="5 6" key="1">
    <citation type="submission" date="2020-08" db="EMBL/GenBank/DDBJ databases">
        <title>Sequencing the genomes of 1000 actinobacteria strains.</title>
        <authorList>
            <person name="Klenk H.-P."/>
        </authorList>
    </citation>
    <scope>NUCLEOTIDE SEQUENCE [LARGE SCALE GENOMIC DNA]</scope>
    <source>
        <strain evidence="5 6">DSM 46887</strain>
    </source>
</reference>
<dbReference type="Gene3D" id="3.40.50.2000">
    <property type="entry name" value="Glycogen Phosphorylase B"/>
    <property type="match status" value="2"/>
</dbReference>
<dbReference type="PANTHER" id="PTHR45947">
    <property type="entry name" value="SULFOQUINOVOSYL TRANSFERASE SQD2"/>
    <property type="match status" value="1"/>
</dbReference>
<comment type="caution">
    <text evidence="5">The sequence shown here is derived from an EMBL/GenBank/DDBJ whole genome shotgun (WGS) entry which is preliminary data.</text>
</comment>
<keyword evidence="1" id="KW-0328">Glycosyltransferase</keyword>
<evidence type="ECO:0000259" key="3">
    <source>
        <dbReference type="Pfam" id="PF08123"/>
    </source>
</evidence>
<evidence type="ECO:0000256" key="2">
    <source>
        <dbReference type="ARBA" id="ARBA00022679"/>
    </source>
</evidence>
<dbReference type="EMBL" id="JACHMP010000001">
    <property type="protein sequence ID" value="MBB5819867.1"/>
    <property type="molecule type" value="Genomic_DNA"/>
</dbReference>
<dbReference type="Pfam" id="PF13692">
    <property type="entry name" value="Glyco_trans_1_4"/>
    <property type="match status" value="1"/>
</dbReference>
<feature type="domain" description="DOT1" evidence="3">
    <location>
        <begin position="488"/>
        <end position="571"/>
    </location>
</feature>
<accession>A0A7W9MG96</accession>
<evidence type="ECO:0000259" key="4">
    <source>
        <dbReference type="Pfam" id="PF13579"/>
    </source>
</evidence>
<keyword evidence="6" id="KW-1185">Reference proteome</keyword>
<evidence type="ECO:0000313" key="5">
    <source>
        <dbReference type="EMBL" id="MBB5819867.1"/>
    </source>
</evidence>
<evidence type="ECO:0000313" key="6">
    <source>
        <dbReference type="Proteomes" id="UP000540685"/>
    </source>
</evidence>
<dbReference type="SUPFAM" id="SSF53756">
    <property type="entry name" value="UDP-Glycosyltransferase/glycogen phosphorylase"/>
    <property type="match status" value="1"/>
</dbReference>
<dbReference type="SUPFAM" id="SSF53335">
    <property type="entry name" value="S-adenosyl-L-methionine-dependent methyltransferases"/>
    <property type="match status" value="1"/>
</dbReference>
<dbReference type="GO" id="GO:0016758">
    <property type="term" value="F:hexosyltransferase activity"/>
    <property type="evidence" value="ECO:0007669"/>
    <property type="project" value="TreeGrafter"/>
</dbReference>
<dbReference type="InterPro" id="IPR025789">
    <property type="entry name" value="DOT1_dom"/>
</dbReference>
<dbReference type="InterPro" id="IPR029063">
    <property type="entry name" value="SAM-dependent_MTases_sf"/>
</dbReference>
<dbReference type="CDD" id="cd03794">
    <property type="entry name" value="GT4_WbuB-like"/>
    <property type="match status" value="1"/>
</dbReference>
<evidence type="ECO:0000256" key="1">
    <source>
        <dbReference type="ARBA" id="ARBA00022676"/>
    </source>
</evidence>
<keyword evidence="5" id="KW-0489">Methyltransferase</keyword>
<dbReference type="GO" id="GO:0031151">
    <property type="term" value="F:histone H3K79 methyltransferase activity"/>
    <property type="evidence" value="ECO:0007669"/>
    <property type="project" value="InterPro"/>
</dbReference>
<sequence length="646" mass="71891">MAGRALILVENLSVPFDRRVWQESTALRDAGWEVHVVCPRGTRRDTEPHVLLDGVRIHRYPLRAATGGPLGYVREYGAALWHTARLARRVGPVDVVHACNPPDLLFLVAVLLRRRGARFVFDQHDLVPELYLSRFGRGEDLLYRAVLLLERLTYRAADVVVATNESYREVALARGGKRPGDVFVVRSAPAVERFHLVPAEEPLKRGKPYLLCYLGVMGPQDGVDYALRALAALRDGLGRTDWHAVFVGAGDAFDDAVALARELDLSGCVEFTGRIPDEDLLRYLSTADVCLAPDPLNPLNDVSTMNKIMEYMAMARPVVSFDLREARVSAGEAAVYAPANDEAAFAKLVARLLDDPAERRRMGEIGRARVSGPLSWDHSRAALLAAYEAAVAQPVRRPGRARAWLPDVARRGRGEQQATRALGGIPGVARRALGGLRRGAGRLLFERRYGVRTADFVRLEELGLAHRDRVYYSPANWHTLRRTLPLRDVGEHDVFIDLGSGMGRMVLEAASRYPFRRVIGVELSERLNDIARANVAGTRLRLRCRDIDLVRSDVLDYEIPDDVSVVFLNNPFRGDVFAEVVGRLVASVDRNPRPVTVIYFNPVEEAFLLSTGRFRHLRTVRRGRGRREDGPFGSTRVYAITAPSGA</sequence>
<dbReference type="InterPro" id="IPR050194">
    <property type="entry name" value="Glycosyltransferase_grp1"/>
</dbReference>
<dbReference type="PANTHER" id="PTHR45947:SF3">
    <property type="entry name" value="SULFOQUINOVOSYL TRANSFERASE SQD2"/>
    <property type="match status" value="1"/>
</dbReference>
<dbReference type="CDD" id="cd02440">
    <property type="entry name" value="AdoMet_MTases"/>
    <property type="match status" value="1"/>
</dbReference>
<keyword evidence="2 5" id="KW-0808">Transferase</keyword>
<dbReference type="Proteomes" id="UP000540685">
    <property type="component" value="Unassembled WGS sequence"/>
</dbReference>
<protein>
    <submittedName>
        <fullName evidence="5">Glycosyltransferase involved in cell wall biosynthesis/16S rRNA G966 N2-methylase RsmD</fullName>
    </submittedName>
</protein>
<organism evidence="5 6">
    <name type="scientific">Streptosporangium becharense</name>
    <dbReference type="NCBI Taxonomy" id="1816182"/>
    <lineage>
        <taxon>Bacteria</taxon>
        <taxon>Bacillati</taxon>
        <taxon>Actinomycetota</taxon>
        <taxon>Actinomycetes</taxon>
        <taxon>Streptosporangiales</taxon>
        <taxon>Streptosporangiaceae</taxon>
        <taxon>Streptosporangium</taxon>
    </lineage>
</organism>
<dbReference type="AlphaFoldDB" id="A0A7W9MG96"/>
<dbReference type="GO" id="GO:1901137">
    <property type="term" value="P:carbohydrate derivative biosynthetic process"/>
    <property type="evidence" value="ECO:0007669"/>
    <property type="project" value="UniProtKB-ARBA"/>
</dbReference>
<name>A0A7W9MG96_9ACTN</name>
<gene>
    <name evidence="5" type="ORF">F4562_002929</name>
</gene>
<dbReference type="Gene3D" id="3.40.50.150">
    <property type="entry name" value="Vaccinia Virus protein VP39"/>
    <property type="match status" value="1"/>
</dbReference>
<proteinExistence type="predicted"/>
<dbReference type="RefSeq" id="WP_184537712.1">
    <property type="nucleotide sequence ID" value="NZ_JACHMP010000001.1"/>
</dbReference>
<dbReference type="InterPro" id="IPR028098">
    <property type="entry name" value="Glyco_trans_4-like_N"/>
</dbReference>
<dbReference type="Pfam" id="PF08123">
    <property type="entry name" value="DOT1"/>
    <property type="match status" value="1"/>
</dbReference>
<feature type="domain" description="Glycosyltransferase subfamily 4-like N-terminal" evidence="4">
    <location>
        <begin position="18"/>
        <end position="178"/>
    </location>
</feature>
<dbReference type="Pfam" id="PF13579">
    <property type="entry name" value="Glyco_trans_4_4"/>
    <property type="match status" value="1"/>
</dbReference>
<dbReference type="GO" id="GO:0032259">
    <property type="term" value="P:methylation"/>
    <property type="evidence" value="ECO:0007669"/>
    <property type="project" value="UniProtKB-KW"/>
</dbReference>